<evidence type="ECO:0000313" key="3">
    <source>
        <dbReference type="Proteomes" id="UP000532746"/>
    </source>
</evidence>
<accession>A0A7W9WDN4</accession>
<keyword evidence="1" id="KW-0472">Membrane</keyword>
<dbReference type="Proteomes" id="UP000532746">
    <property type="component" value="Unassembled WGS sequence"/>
</dbReference>
<keyword evidence="1" id="KW-1133">Transmembrane helix</keyword>
<comment type="caution">
    <text evidence="2">The sequence shown here is derived from an EMBL/GenBank/DDBJ whole genome shotgun (WGS) entry which is preliminary data.</text>
</comment>
<sequence>METRPRRYMGLGYRLAHMPWWAYVLVIIGVYLLGWLMRLTGIIPGH</sequence>
<organism evidence="2 3">
    <name type="scientific">Hymenobacter luteus</name>
    <dbReference type="NCBI Taxonomy" id="1411122"/>
    <lineage>
        <taxon>Bacteria</taxon>
        <taxon>Pseudomonadati</taxon>
        <taxon>Bacteroidota</taxon>
        <taxon>Cytophagia</taxon>
        <taxon>Cytophagales</taxon>
        <taxon>Hymenobacteraceae</taxon>
        <taxon>Hymenobacter</taxon>
    </lineage>
</organism>
<dbReference type="RefSeq" id="WP_183404648.1">
    <property type="nucleotide sequence ID" value="NZ_JACHGG010000005.1"/>
</dbReference>
<keyword evidence="3" id="KW-1185">Reference proteome</keyword>
<reference evidence="2 3" key="1">
    <citation type="submission" date="2020-08" db="EMBL/GenBank/DDBJ databases">
        <title>Genomic Encyclopedia of Type Strains, Phase IV (KMG-IV): sequencing the most valuable type-strain genomes for metagenomic binning, comparative biology and taxonomic classification.</title>
        <authorList>
            <person name="Goeker M."/>
        </authorList>
    </citation>
    <scope>NUCLEOTIDE SEQUENCE [LARGE SCALE GENOMIC DNA]</scope>
    <source>
        <strain evidence="2 3">DSM 26718</strain>
    </source>
</reference>
<dbReference type="AlphaFoldDB" id="A0A7W9WDN4"/>
<dbReference type="EMBL" id="JACHGG010000005">
    <property type="protein sequence ID" value="MBB6060576.1"/>
    <property type="molecule type" value="Genomic_DNA"/>
</dbReference>
<feature type="transmembrane region" description="Helical" evidence="1">
    <location>
        <begin position="20"/>
        <end position="37"/>
    </location>
</feature>
<gene>
    <name evidence="2" type="ORF">HNQ93_003450</name>
</gene>
<evidence type="ECO:0000256" key="1">
    <source>
        <dbReference type="SAM" id="Phobius"/>
    </source>
</evidence>
<protein>
    <submittedName>
        <fullName evidence="2">Uncharacterized protein</fullName>
    </submittedName>
</protein>
<proteinExistence type="predicted"/>
<evidence type="ECO:0000313" key="2">
    <source>
        <dbReference type="EMBL" id="MBB6060576.1"/>
    </source>
</evidence>
<name>A0A7W9WDN4_9BACT</name>
<keyword evidence="1" id="KW-0812">Transmembrane</keyword>